<organism evidence="9 10">
    <name type="scientific">Sanguibacter gelidistatuariae</name>
    <dbReference type="NCBI Taxonomy" id="1814289"/>
    <lineage>
        <taxon>Bacteria</taxon>
        <taxon>Bacillati</taxon>
        <taxon>Actinomycetota</taxon>
        <taxon>Actinomycetes</taxon>
        <taxon>Micrococcales</taxon>
        <taxon>Sanguibacteraceae</taxon>
        <taxon>Sanguibacter</taxon>
    </lineage>
</organism>
<comment type="similarity">
    <text evidence="7">Belongs to the RnpA family.</text>
</comment>
<dbReference type="RefSeq" id="WP_093180796.1">
    <property type="nucleotide sequence ID" value="NZ_FMYH01000001.1"/>
</dbReference>
<evidence type="ECO:0000256" key="1">
    <source>
        <dbReference type="ARBA" id="ARBA00002663"/>
    </source>
</evidence>
<comment type="subunit">
    <text evidence="7">Consists of a catalytic RNA component (M1 or rnpB) and a protein subunit.</text>
</comment>
<dbReference type="EMBL" id="FMYH01000001">
    <property type="protein sequence ID" value="SDB88812.1"/>
    <property type="molecule type" value="Genomic_DNA"/>
</dbReference>
<keyword evidence="6 7" id="KW-0694">RNA-binding</keyword>
<evidence type="ECO:0000256" key="5">
    <source>
        <dbReference type="ARBA" id="ARBA00022801"/>
    </source>
</evidence>
<dbReference type="AlphaFoldDB" id="A0A1G6H3I9"/>
<dbReference type="Gene3D" id="3.30.230.10">
    <property type="match status" value="1"/>
</dbReference>
<dbReference type="STRING" id="1814289.SAMN05216410_0692"/>
<evidence type="ECO:0000256" key="8">
    <source>
        <dbReference type="NCBIfam" id="TIGR00188"/>
    </source>
</evidence>
<dbReference type="GO" id="GO:0001682">
    <property type="term" value="P:tRNA 5'-leader removal"/>
    <property type="evidence" value="ECO:0007669"/>
    <property type="project" value="UniProtKB-UniRule"/>
</dbReference>
<dbReference type="GO" id="GO:0042781">
    <property type="term" value="F:3'-tRNA processing endoribonuclease activity"/>
    <property type="evidence" value="ECO:0007669"/>
    <property type="project" value="TreeGrafter"/>
</dbReference>
<keyword evidence="10" id="KW-1185">Reference proteome</keyword>
<evidence type="ECO:0000256" key="6">
    <source>
        <dbReference type="ARBA" id="ARBA00022884"/>
    </source>
</evidence>
<dbReference type="InterPro" id="IPR020539">
    <property type="entry name" value="RNase_P_CS"/>
</dbReference>
<keyword evidence="4 7" id="KW-0255">Endonuclease</keyword>
<keyword evidence="3 7" id="KW-0540">Nuclease</keyword>
<gene>
    <name evidence="7" type="primary">rnpA</name>
    <name evidence="9" type="ORF">SAMN05216410_0692</name>
</gene>
<dbReference type="GO" id="GO:0030677">
    <property type="term" value="C:ribonuclease P complex"/>
    <property type="evidence" value="ECO:0007669"/>
    <property type="project" value="TreeGrafter"/>
</dbReference>
<evidence type="ECO:0000256" key="4">
    <source>
        <dbReference type="ARBA" id="ARBA00022759"/>
    </source>
</evidence>
<dbReference type="Proteomes" id="UP000199039">
    <property type="component" value="Unassembled WGS sequence"/>
</dbReference>
<name>A0A1G6H3I9_9MICO</name>
<dbReference type="Pfam" id="PF00825">
    <property type="entry name" value="Ribonuclease_P"/>
    <property type="match status" value="1"/>
</dbReference>
<sequence length="119" mass="12767">MLPAAHRMRRSGDFSRAVRGGVRTGKSTMVVHLAASSSGTDAPSVGFVVSKAVGNAVVRNRVKRRMRAIVAHHMSELPEGLLMVVRALPDSASADFARLEADLGSCLRRGLARREQESS</sequence>
<dbReference type="PANTHER" id="PTHR33992:SF1">
    <property type="entry name" value="RIBONUCLEASE P PROTEIN COMPONENT"/>
    <property type="match status" value="1"/>
</dbReference>
<dbReference type="InterPro" id="IPR014721">
    <property type="entry name" value="Ribsml_uS5_D2-typ_fold_subgr"/>
</dbReference>
<accession>A0A1G6H3I9</accession>
<dbReference type="NCBIfam" id="TIGR00188">
    <property type="entry name" value="rnpA"/>
    <property type="match status" value="1"/>
</dbReference>
<dbReference type="GO" id="GO:0000049">
    <property type="term" value="F:tRNA binding"/>
    <property type="evidence" value="ECO:0007669"/>
    <property type="project" value="UniProtKB-UniRule"/>
</dbReference>
<evidence type="ECO:0000313" key="9">
    <source>
        <dbReference type="EMBL" id="SDB88812.1"/>
    </source>
</evidence>
<proteinExistence type="inferred from homology"/>
<comment type="function">
    <text evidence="1 7">RNaseP catalyzes the removal of the 5'-leader sequence from pre-tRNA to produce the mature 5'-terminus. It can also cleave other RNA substrates such as 4.5S RNA. The protein component plays an auxiliary but essential role in vivo by binding to the 5'-leader sequence and broadening the substrate specificity of the ribozyme.</text>
</comment>
<reference evidence="9 10" key="1">
    <citation type="submission" date="2016-09" db="EMBL/GenBank/DDBJ databases">
        <authorList>
            <person name="Capua I."/>
            <person name="De Benedictis P."/>
            <person name="Joannis T."/>
            <person name="Lombin L.H."/>
            <person name="Cattoli G."/>
        </authorList>
    </citation>
    <scope>NUCLEOTIDE SEQUENCE [LARGE SCALE GENOMIC DNA]</scope>
    <source>
        <strain evidence="9 10">ISLP-3</strain>
    </source>
</reference>
<dbReference type="InterPro" id="IPR000100">
    <property type="entry name" value="RNase_P"/>
</dbReference>
<comment type="catalytic activity">
    <reaction evidence="7">
        <text>Endonucleolytic cleavage of RNA, removing 5'-extranucleotides from tRNA precursor.</text>
        <dbReference type="EC" id="3.1.26.5"/>
    </reaction>
</comment>
<evidence type="ECO:0000313" key="10">
    <source>
        <dbReference type="Proteomes" id="UP000199039"/>
    </source>
</evidence>
<dbReference type="PANTHER" id="PTHR33992">
    <property type="entry name" value="RIBONUCLEASE P PROTEIN COMPONENT"/>
    <property type="match status" value="1"/>
</dbReference>
<evidence type="ECO:0000256" key="7">
    <source>
        <dbReference type="HAMAP-Rule" id="MF_00227"/>
    </source>
</evidence>
<evidence type="ECO:0000256" key="2">
    <source>
        <dbReference type="ARBA" id="ARBA00022694"/>
    </source>
</evidence>
<dbReference type="PROSITE" id="PS00648">
    <property type="entry name" value="RIBONUCLEASE_P"/>
    <property type="match status" value="1"/>
</dbReference>
<protein>
    <recommendedName>
        <fullName evidence="7 8">Ribonuclease P protein component</fullName>
        <shortName evidence="7">RNase P protein</shortName>
        <shortName evidence="7">RNaseP protein</shortName>
        <ecNumber evidence="7 8">3.1.26.5</ecNumber>
    </recommendedName>
    <alternativeName>
        <fullName evidence="7">Protein C5</fullName>
    </alternativeName>
</protein>
<dbReference type="InterPro" id="IPR020568">
    <property type="entry name" value="Ribosomal_Su5_D2-typ_SF"/>
</dbReference>
<dbReference type="EC" id="3.1.26.5" evidence="7 8"/>
<dbReference type="OrthoDB" id="196964at2"/>
<dbReference type="GO" id="GO:0004526">
    <property type="term" value="F:ribonuclease P activity"/>
    <property type="evidence" value="ECO:0007669"/>
    <property type="project" value="UniProtKB-UniRule"/>
</dbReference>
<keyword evidence="2 7" id="KW-0819">tRNA processing</keyword>
<keyword evidence="5 7" id="KW-0378">Hydrolase</keyword>
<dbReference type="HAMAP" id="MF_00227">
    <property type="entry name" value="RNase_P"/>
    <property type="match status" value="1"/>
</dbReference>
<dbReference type="SUPFAM" id="SSF54211">
    <property type="entry name" value="Ribosomal protein S5 domain 2-like"/>
    <property type="match status" value="1"/>
</dbReference>
<evidence type="ECO:0000256" key="3">
    <source>
        <dbReference type="ARBA" id="ARBA00022722"/>
    </source>
</evidence>